<keyword evidence="1" id="KW-0966">Cell projection</keyword>
<organism evidence="1 2">
    <name type="scientific">Nocardioides immobilis</name>
    <dbReference type="NCBI Taxonomy" id="2049295"/>
    <lineage>
        <taxon>Bacteria</taxon>
        <taxon>Bacillati</taxon>
        <taxon>Actinomycetota</taxon>
        <taxon>Actinomycetes</taxon>
        <taxon>Propionibacteriales</taxon>
        <taxon>Nocardioidaceae</taxon>
        <taxon>Nocardioides</taxon>
    </lineage>
</organism>
<accession>A0A417Y654</accession>
<sequence>MHVSSLGKTVTSTPPVATRVTRAGWRDPRLWIGLLIVAGSVVLGARLLAAADDAVPVWAVVDDHGVGAPIGADDVVAVRVRFADDAELDRYLPADDPLPADIVLSRGIGGGELLPRAAIDTAQDVGTVEVPVDLEPGRVPPTVDAGSVVDVWVGGGRDTGAEPDLFHVTVVAAPPVEESFAVTGTRQLVLAIDPADVGTFLAELDGKDDPVVRIVRVP</sequence>
<keyword evidence="1" id="KW-0282">Flagellum</keyword>
<keyword evidence="1" id="KW-0969">Cilium</keyword>
<keyword evidence="2" id="KW-1185">Reference proteome</keyword>
<comment type="caution">
    <text evidence="1">The sequence shown here is derived from an EMBL/GenBank/DDBJ whole genome shotgun (WGS) entry which is preliminary data.</text>
</comment>
<gene>
    <name evidence="1" type="ORF">D0Z08_07150</name>
</gene>
<reference evidence="1 2" key="1">
    <citation type="submission" date="2018-09" db="EMBL/GenBank/DDBJ databases">
        <title>Genome sequencing of Nocardioides immobilis CCTCC AB 2017083 for comparison to Nocardioides silvaticus.</title>
        <authorList>
            <person name="Li C."/>
            <person name="Wang G."/>
        </authorList>
    </citation>
    <scope>NUCLEOTIDE SEQUENCE [LARGE SCALE GENOMIC DNA]</scope>
    <source>
        <strain evidence="1 2">CCTCC AB 2017083</strain>
    </source>
</reference>
<name>A0A417Y654_9ACTN</name>
<proteinExistence type="predicted"/>
<evidence type="ECO:0000313" key="1">
    <source>
        <dbReference type="EMBL" id="RHW28047.1"/>
    </source>
</evidence>
<dbReference type="AlphaFoldDB" id="A0A417Y654"/>
<evidence type="ECO:0000313" key="2">
    <source>
        <dbReference type="Proteomes" id="UP000283644"/>
    </source>
</evidence>
<dbReference type="Proteomes" id="UP000283644">
    <property type="component" value="Unassembled WGS sequence"/>
</dbReference>
<dbReference type="EMBL" id="QXGH01000011">
    <property type="protein sequence ID" value="RHW28047.1"/>
    <property type="molecule type" value="Genomic_DNA"/>
</dbReference>
<protein>
    <submittedName>
        <fullName evidence="1">Flagellar biosynthesis protein FlgA</fullName>
    </submittedName>
</protein>